<name>A0A1J5RSI9_9ZZZZ</name>
<reference evidence="1" key="1">
    <citation type="submission" date="2016-10" db="EMBL/GenBank/DDBJ databases">
        <title>Sequence of Gallionella enrichment culture.</title>
        <authorList>
            <person name="Poehlein A."/>
            <person name="Muehling M."/>
            <person name="Daniel R."/>
        </authorList>
    </citation>
    <scope>NUCLEOTIDE SEQUENCE</scope>
</reference>
<dbReference type="EMBL" id="MLJW01000116">
    <property type="protein sequence ID" value="OIQ98657.1"/>
    <property type="molecule type" value="Genomic_DNA"/>
</dbReference>
<sequence>MLNFRGRWAIAFLALMALGLSGCATTTNTPLAQAQMKTPIRVLVVRVPMAMDAARLQAVLAPDIKPTLPISDERLQQGMKHAQEHASAAMESALAGEPRLLIMVPPTEEKQLIDHIQGQGLGSAMTQEEADRLQGVTGADLLLRFGITDYGLTPRSWRNGYIAFEVTSTLALAAVVAYSGSTAAKAAAGIYLAQETVEETVEAYAGFWAVDEVYRPVRIEAELIGLSPVTTLWKTSDTGFSDTSLSRLVRKVGADERNRQLNQATDEAVRKIASDLSDTFEHRKPEP</sequence>
<gene>
    <name evidence="1" type="ORF">GALL_193150</name>
</gene>
<evidence type="ECO:0000313" key="1">
    <source>
        <dbReference type="EMBL" id="OIQ98657.1"/>
    </source>
</evidence>
<organism evidence="1">
    <name type="scientific">mine drainage metagenome</name>
    <dbReference type="NCBI Taxonomy" id="410659"/>
    <lineage>
        <taxon>unclassified sequences</taxon>
        <taxon>metagenomes</taxon>
        <taxon>ecological metagenomes</taxon>
    </lineage>
</organism>
<comment type="caution">
    <text evidence="1">The sequence shown here is derived from an EMBL/GenBank/DDBJ whole genome shotgun (WGS) entry which is preliminary data.</text>
</comment>
<accession>A0A1J5RSI9</accession>
<dbReference type="AlphaFoldDB" id="A0A1J5RSI9"/>
<protein>
    <recommendedName>
        <fullName evidence="2">Lipoprotein</fullName>
    </recommendedName>
</protein>
<proteinExistence type="predicted"/>
<dbReference type="PROSITE" id="PS51257">
    <property type="entry name" value="PROKAR_LIPOPROTEIN"/>
    <property type="match status" value="1"/>
</dbReference>
<evidence type="ECO:0008006" key="2">
    <source>
        <dbReference type="Google" id="ProtNLM"/>
    </source>
</evidence>